<dbReference type="InterPro" id="IPR003615">
    <property type="entry name" value="HNH_nuc"/>
</dbReference>
<organism evidence="2 3">
    <name type="scientific">Shigella phage KPS64</name>
    <dbReference type="NCBI Taxonomy" id="2530184"/>
    <lineage>
        <taxon>Viruses</taxon>
        <taxon>Duplodnaviria</taxon>
        <taxon>Heunggongvirae</taxon>
        <taxon>Uroviricota</taxon>
        <taxon>Caudoviricetes</taxon>
        <taxon>Andersonviridae</taxon>
        <taxon>Ounavirinae</taxon>
        <taxon>Mooglevirus</taxon>
        <taxon>Mooglevirus Sf17</taxon>
    </lineage>
</organism>
<keyword evidence="2" id="KW-0255">Endonuclease</keyword>
<evidence type="ECO:0000313" key="2">
    <source>
        <dbReference type="EMBL" id="QBP32799.1"/>
    </source>
</evidence>
<evidence type="ECO:0000313" key="3">
    <source>
        <dbReference type="Proteomes" id="UP000295032"/>
    </source>
</evidence>
<dbReference type="InterPro" id="IPR016177">
    <property type="entry name" value="DNA-bd_dom_sf"/>
</dbReference>
<dbReference type="Gene3D" id="3.90.75.20">
    <property type="match status" value="1"/>
</dbReference>
<dbReference type="SUPFAM" id="SSF54171">
    <property type="entry name" value="DNA-binding domain"/>
    <property type="match status" value="1"/>
</dbReference>
<keyword evidence="2" id="KW-0378">Hydrolase</keyword>
<dbReference type="EMBL" id="MK562502">
    <property type="protein sequence ID" value="QBP32799.1"/>
    <property type="molecule type" value="Genomic_DNA"/>
</dbReference>
<dbReference type="InterPro" id="IPR044925">
    <property type="entry name" value="His-Me_finger_sf"/>
</dbReference>
<accession>A0A482JKJ6</accession>
<protein>
    <submittedName>
        <fullName evidence="2">HNH endonuclease</fullName>
    </submittedName>
</protein>
<dbReference type="GO" id="GO:0003700">
    <property type="term" value="F:DNA-binding transcription factor activity"/>
    <property type="evidence" value="ECO:0007669"/>
    <property type="project" value="InterPro"/>
</dbReference>
<feature type="domain" description="HNH nuclease" evidence="1">
    <location>
        <begin position="76"/>
        <end position="120"/>
    </location>
</feature>
<reference evidence="2 3" key="1">
    <citation type="submission" date="2019-02" db="EMBL/GenBank/DDBJ databases">
        <title>A cornucopia of Shigella phages from the Cornhusker state.</title>
        <authorList>
            <person name="Doore S.M."/>
            <person name="Schrad J.R."/>
            <person name="Perrett H.R."/>
            <person name="Dover J.A."/>
            <person name="Schrad K.P."/>
            <person name="Dean W.F."/>
            <person name="Parent K.N."/>
        </authorList>
    </citation>
    <scope>NUCLEOTIDE SEQUENCE [LARGE SCALE GENOMIC DNA]</scope>
</reference>
<dbReference type="Proteomes" id="UP000295032">
    <property type="component" value="Genome"/>
</dbReference>
<dbReference type="GO" id="GO:0004519">
    <property type="term" value="F:endonuclease activity"/>
    <property type="evidence" value="ECO:0007669"/>
    <property type="project" value="UniProtKB-KW"/>
</dbReference>
<dbReference type="InterPro" id="IPR036955">
    <property type="entry name" value="AP2/ERF_dom_sf"/>
</dbReference>
<dbReference type="Gene3D" id="3.30.730.10">
    <property type="entry name" value="AP2/ERF domain"/>
    <property type="match status" value="1"/>
</dbReference>
<evidence type="ECO:0000259" key="1">
    <source>
        <dbReference type="Pfam" id="PF13392"/>
    </source>
</evidence>
<sequence>MVRAGWKCIDGVEMITEIRLKELLEYDPDTGVFTWKFREGNANFNSRFGGKRAGNYRTNTDGHKSVQLLIDGRSYQANRLVILYMDGYLPDKTLQVDHKNCDGWDNRYLNLRVCTASQNSCNRSRKSISGLPKGVQKIGKRFRAVIRLQGNNYHLGMYDTPEEAHEAYCEAAIKLHGDFAKLS</sequence>
<dbReference type="SUPFAM" id="SSF54060">
    <property type="entry name" value="His-Me finger endonucleases"/>
    <property type="match status" value="1"/>
</dbReference>
<name>A0A482JKJ6_9CAUD</name>
<dbReference type="GO" id="GO:0003677">
    <property type="term" value="F:DNA binding"/>
    <property type="evidence" value="ECO:0007669"/>
    <property type="project" value="InterPro"/>
</dbReference>
<keyword evidence="2" id="KW-0540">Nuclease</keyword>
<dbReference type="Pfam" id="PF13392">
    <property type="entry name" value="HNH_3"/>
    <property type="match status" value="1"/>
</dbReference>
<proteinExistence type="predicted"/>
<gene>
    <name evidence="2" type="ORF">KPS64_gp36</name>
</gene>